<dbReference type="Proteomes" id="UP001248581">
    <property type="component" value="Chromosome"/>
</dbReference>
<reference evidence="2" key="1">
    <citation type="submission" date="2023-09" db="EMBL/GenBank/DDBJ databases">
        <authorList>
            <person name="Li S."/>
            <person name="Li X."/>
            <person name="Zhang C."/>
            <person name="Zhao Z."/>
        </authorList>
    </citation>
    <scope>NUCLEOTIDE SEQUENCE [LARGE SCALE GENOMIC DNA]</scope>
    <source>
        <strain evidence="2">SQ345</strain>
    </source>
</reference>
<dbReference type="EMBL" id="CP134146">
    <property type="protein sequence ID" value="WNC69835.1"/>
    <property type="molecule type" value="Genomic_DNA"/>
</dbReference>
<gene>
    <name evidence="1" type="ORF">RI845_06760</name>
</gene>
<dbReference type="PANTHER" id="PTHR36510:SF3">
    <property type="entry name" value="CONSERVED PROTEIN"/>
    <property type="match status" value="1"/>
</dbReference>
<dbReference type="Gene3D" id="3.30.590.20">
    <property type="match status" value="1"/>
</dbReference>
<dbReference type="InterPro" id="IPR016602">
    <property type="entry name" value="UCP012666"/>
</dbReference>
<accession>A0ABY9TMB1</accession>
<dbReference type="InterPro" id="IPR006336">
    <property type="entry name" value="GCS2"/>
</dbReference>
<dbReference type="Pfam" id="PF04107">
    <property type="entry name" value="GCS2"/>
    <property type="match status" value="1"/>
</dbReference>
<name>A0ABY9TMB1_9GAMM</name>
<dbReference type="PANTHER" id="PTHR36510">
    <property type="entry name" value="GLUTAMATE--CYSTEINE LIGASE 2-RELATED"/>
    <property type="match status" value="1"/>
</dbReference>
<dbReference type="SUPFAM" id="SSF55931">
    <property type="entry name" value="Glutamine synthetase/guanido kinase"/>
    <property type="match status" value="1"/>
</dbReference>
<protein>
    <recommendedName>
        <fullName evidence="3">Glutamate--cysteine ligase</fullName>
    </recommendedName>
</protein>
<keyword evidence="2" id="KW-1185">Reference proteome</keyword>
<evidence type="ECO:0000313" key="2">
    <source>
        <dbReference type="Proteomes" id="UP001248581"/>
    </source>
</evidence>
<organism evidence="1 2">
    <name type="scientific">Thalassotalea nanhaiensis</name>
    <dbReference type="NCBI Taxonomy" id="3065648"/>
    <lineage>
        <taxon>Bacteria</taxon>
        <taxon>Pseudomonadati</taxon>
        <taxon>Pseudomonadota</taxon>
        <taxon>Gammaproteobacteria</taxon>
        <taxon>Alteromonadales</taxon>
        <taxon>Colwelliaceae</taxon>
        <taxon>Thalassotalea</taxon>
    </lineage>
</organism>
<evidence type="ECO:0000313" key="1">
    <source>
        <dbReference type="EMBL" id="WNC69835.1"/>
    </source>
</evidence>
<proteinExistence type="predicted"/>
<sequence length="488" mass="55740">MGRDIENIEYCQTDYDDFQQCLYHQLEQLKDVLAKPSFGQEPLKLGAELELYLVDEHAQVSLSNQLLLDQLQDEQFQHELNQYNLELNLSPVQQSGKPFSALQKEMLLKTEKLNEVAKQYNISVVPIGILPTLKQQHLNSEYMTDLGRYHCLSQQLYQRRGDDFSINISGEEPVSITVSDICAEGANTSFQVHMMTPFEKFNQVFNAAQLSLPLVTAIAANSPLFLGNRLWDETRIALFKQSIDIRQQKNPWQEPARVNFGFGWLRNNVWQLFAEAVSLYPPVLPTMISTKTNGSLPRLDELSLHMGTLWPWHRPVYDHHNNGHMRIEFRAIPAGPTHIDMLANAAFAIGLANGLANNIDEMTAVIPFRYAEYNFYRAAKHGLNAKILWPLKNKYHAEETAITDVIEALIPVAIKGLQDLNIDDDEITQFIGVIKQRLQHKITGAIWQKHTQKYYEKNLDKDSACKAVVKAYIENVKTGHPVSSWKLL</sequence>
<dbReference type="PIRSF" id="PIRSF012666">
    <property type="entry name" value="UCP012666"/>
    <property type="match status" value="1"/>
</dbReference>
<dbReference type="InterPro" id="IPR014746">
    <property type="entry name" value="Gln_synth/guanido_kin_cat_dom"/>
</dbReference>
<dbReference type="InterPro" id="IPR050141">
    <property type="entry name" value="GCL_type2/YbdK_subfam"/>
</dbReference>
<evidence type="ECO:0008006" key="3">
    <source>
        <dbReference type="Google" id="ProtNLM"/>
    </source>
</evidence>
<dbReference type="RefSeq" id="WP_348388977.1">
    <property type="nucleotide sequence ID" value="NZ_CP134146.1"/>
</dbReference>